<dbReference type="PANTHER" id="PTHR23325">
    <property type="entry name" value="SERUM RESPONSE FACTOR-BINDING"/>
    <property type="match status" value="1"/>
</dbReference>
<feature type="compositionally biased region" description="Acidic residues" evidence="2">
    <location>
        <begin position="240"/>
        <end position="254"/>
    </location>
</feature>
<feature type="compositionally biased region" description="Low complexity" evidence="2">
    <location>
        <begin position="271"/>
        <end position="283"/>
    </location>
</feature>
<feature type="compositionally biased region" description="Acidic residues" evidence="2">
    <location>
        <begin position="261"/>
        <end position="270"/>
    </location>
</feature>
<gene>
    <name evidence="4" type="ORF">P8C59_009460</name>
</gene>
<dbReference type="InterPro" id="IPR015158">
    <property type="entry name" value="Bud22_dom"/>
</dbReference>
<feature type="region of interest" description="Disordered" evidence="2">
    <location>
        <begin position="373"/>
        <end position="465"/>
    </location>
</feature>
<dbReference type="EMBL" id="JAQQPM010000009">
    <property type="protein sequence ID" value="KAK2075326.1"/>
    <property type="molecule type" value="Genomic_DNA"/>
</dbReference>
<evidence type="ECO:0000256" key="1">
    <source>
        <dbReference type="ARBA" id="ARBA00023054"/>
    </source>
</evidence>
<evidence type="ECO:0000259" key="3">
    <source>
        <dbReference type="Pfam" id="PF09073"/>
    </source>
</evidence>
<dbReference type="GO" id="GO:0030686">
    <property type="term" value="C:90S preribosome"/>
    <property type="evidence" value="ECO:0007669"/>
    <property type="project" value="TreeGrafter"/>
</dbReference>
<feature type="domain" description="Bud22" evidence="3">
    <location>
        <begin position="17"/>
        <end position="465"/>
    </location>
</feature>
<dbReference type="GO" id="GO:0030490">
    <property type="term" value="P:maturation of SSU-rRNA"/>
    <property type="evidence" value="ECO:0007669"/>
    <property type="project" value="TreeGrafter"/>
</dbReference>
<comment type="caution">
    <text evidence="4">The sequence shown here is derived from an EMBL/GenBank/DDBJ whole genome shotgun (WGS) entry which is preliminary data.</text>
</comment>
<keyword evidence="1" id="KW-0175">Coiled coil</keyword>
<dbReference type="GO" id="GO:0005634">
    <property type="term" value="C:nucleus"/>
    <property type="evidence" value="ECO:0007669"/>
    <property type="project" value="TreeGrafter"/>
</dbReference>
<dbReference type="Pfam" id="PF09073">
    <property type="entry name" value="BUD22"/>
    <property type="match status" value="1"/>
</dbReference>
<proteinExistence type="predicted"/>
<dbReference type="AlphaFoldDB" id="A0AAD9ID97"/>
<evidence type="ECO:0000313" key="5">
    <source>
        <dbReference type="Proteomes" id="UP001217918"/>
    </source>
</evidence>
<feature type="region of interest" description="Disordered" evidence="2">
    <location>
        <begin position="137"/>
        <end position="316"/>
    </location>
</feature>
<feature type="compositionally biased region" description="Basic and acidic residues" evidence="2">
    <location>
        <begin position="384"/>
        <end position="398"/>
    </location>
</feature>
<reference evidence="4" key="1">
    <citation type="journal article" date="2023" name="Mol. Plant Microbe Interact.">
        <title>Elucidating the Obligate Nature and Biological Capacity of an Invasive Fungal Corn Pathogen.</title>
        <authorList>
            <person name="MacCready J.S."/>
            <person name="Roggenkamp E.M."/>
            <person name="Gdanetz K."/>
            <person name="Chilvers M.I."/>
        </authorList>
    </citation>
    <scope>NUCLEOTIDE SEQUENCE</scope>
    <source>
        <strain evidence="4">PM02</strain>
    </source>
</reference>
<dbReference type="Proteomes" id="UP001217918">
    <property type="component" value="Unassembled WGS sequence"/>
</dbReference>
<feature type="compositionally biased region" description="Polar residues" evidence="2">
    <location>
        <begin position="303"/>
        <end position="315"/>
    </location>
</feature>
<dbReference type="PANTHER" id="PTHR23325:SF1">
    <property type="entry name" value="SERUM RESPONSE FACTOR-BINDING PROTEIN 1"/>
    <property type="match status" value="1"/>
</dbReference>
<evidence type="ECO:0000313" key="4">
    <source>
        <dbReference type="EMBL" id="KAK2075326.1"/>
    </source>
</evidence>
<feature type="compositionally biased region" description="Acidic residues" evidence="2">
    <location>
        <begin position="174"/>
        <end position="183"/>
    </location>
</feature>
<evidence type="ECO:0000256" key="2">
    <source>
        <dbReference type="SAM" id="MobiDB-lite"/>
    </source>
</evidence>
<sequence>MPKRARPETDVRAVFAQGSTDLFRALKAAKGFERQHQAKRIRRGGADDPARLARVHREVQVLKSLDLRRTADIALRKSLLRHAPAAAARLPAAPPGPDAFAPEDRALLHNVSSALLRYRPVRAALLAALSALCEALGIPVPGRNGGKKGETVRARARAGWKEEQEQAQHRRDEGEGEGEDDGEELHSPGQQLAEESAEYARKQARRRRKGVPVPEHEKDPMEITSEEDGPGADQDPMEITSDEEDDEDGGEESTFEGFSEPGDDDDDDDNGISSDGSSEPGPRSRSRPPPRKNPASSSSRKPTQTARALQGSTFLPTLLRNGYMAGSESASDLDDEDLDLRGAGRARAARKRRGQRARQAIWELKYKAQARHLQRRQAGGDAGWDARRGAVGPKDRARPWQSRRAGGGAGERGGGERRAGAPALPPKRRRQEEDAGPLHPSWEAARKAKEKTLTAPFQGKKIVFD</sequence>
<organism evidence="4 5">
    <name type="scientific">Phyllachora maydis</name>
    <dbReference type="NCBI Taxonomy" id="1825666"/>
    <lineage>
        <taxon>Eukaryota</taxon>
        <taxon>Fungi</taxon>
        <taxon>Dikarya</taxon>
        <taxon>Ascomycota</taxon>
        <taxon>Pezizomycotina</taxon>
        <taxon>Sordariomycetes</taxon>
        <taxon>Sordariomycetidae</taxon>
        <taxon>Phyllachorales</taxon>
        <taxon>Phyllachoraceae</taxon>
        <taxon>Phyllachora</taxon>
    </lineage>
</organism>
<feature type="compositionally biased region" description="Low complexity" evidence="2">
    <location>
        <begin position="293"/>
        <end position="302"/>
    </location>
</feature>
<accession>A0AAD9ID97</accession>
<feature type="compositionally biased region" description="Basic and acidic residues" evidence="2">
    <location>
        <begin position="147"/>
        <end position="173"/>
    </location>
</feature>
<name>A0AAD9ID97_9PEZI</name>
<dbReference type="InterPro" id="IPR037393">
    <property type="entry name" value="Bud22/SRFB1"/>
</dbReference>
<keyword evidence="5" id="KW-1185">Reference proteome</keyword>
<protein>
    <recommendedName>
        <fullName evidence="3">Bud22 domain-containing protein</fullName>
    </recommendedName>
</protein>